<gene>
    <name evidence="2" type="ORF">HNQ88_001135</name>
</gene>
<dbReference type="PRINTS" id="PR00080">
    <property type="entry name" value="SDRFAMILY"/>
</dbReference>
<dbReference type="Gene3D" id="3.40.50.720">
    <property type="entry name" value="NAD(P)-binding Rossmann-like Domain"/>
    <property type="match status" value="1"/>
</dbReference>
<dbReference type="AlphaFoldDB" id="A0AAE3XN80"/>
<keyword evidence="3" id="KW-1185">Reference proteome</keyword>
<dbReference type="PANTHER" id="PTHR42879">
    <property type="entry name" value="3-OXOACYL-(ACYL-CARRIER-PROTEIN) REDUCTASE"/>
    <property type="match status" value="1"/>
</dbReference>
<dbReference type="InterPro" id="IPR036291">
    <property type="entry name" value="NAD(P)-bd_dom_sf"/>
</dbReference>
<accession>A0AAE3XN80</accession>
<evidence type="ECO:0000313" key="3">
    <source>
        <dbReference type="Proteomes" id="UP001185092"/>
    </source>
</evidence>
<organism evidence="2 3">
    <name type="scientific">Aureibacter tunicatorum</name>
    <dbReference type="NCBI Taxonomy" id="866807"/>
    <lineage>
        <taxon>Bacteria</taxon>
        <taxon>Pseudomonadati</taxon>
        <taxon>Bacteroidota</taxon>
        <taxon>Cytophagia</taxon>
        <taxon>Cytophagales</taxon>
        <taxon>Persicobacteraceae</taxon>
        <taxon>Aureibacter</taxon>
    </lineage>
</organism>
<dbReference type="Pfam" id="PF13561">
    <property type="entry name" value="adh_short_C2"/>
    <property type="match status" value="1"/>
</dbReference>
<reference evidence="2" key="1">
    <citation type="submission" date="2023-07" db="EMBL/GenBank/DDBJ databases">
        <title>Genomic Encyclopedia of Type Strains, Phase IV (KMG-IV): sequencing the most valuable type-strain genomes for metagenomic binning, comparative biology and taxonomic classification.</title>
        <authorList>
            <person name="Goeker M."/>
        </authorList>
    </citation>
    <scope>NUCLEOTIDE SEQUENCE</scope>
    <source>
        <strain evidence="2">DSM 26174</strain>
    </source>
</reference>
<dbReference type="CDD" id="cd05233">
    <property type="entry name" value="SDR_c"/>
    <property type="match status" value="1"/>
</dbReference>
<dbReference type="InterPro" id="IPR050259">
    <property type="entry name" value="SDR"/>
</dbReference>
<dbReference type="RefSeq" id="WP_309937624.1">
    <property type="nucleotide sequence ID" value="NZ_AP025305.1"/>
</dbReference>
<dbReference type="FunFam" id="3.40.50.720:FF:000084">
    <property type="entry name" value="Short-chain dehydrogenase reductase"/>
    <property type="match status" value="1"/>
</dbReference>
<dbReference type="Proteomes" id="UP001185092">
    <property type="component" value="Unassembled WGS sequence"/>
</dbReference>
<dbReference type="SUPFAM" id="SSF51735">
    <property type="entry name" value="NAD(P)-binding Rossmann-fold domains"/>
    <property type="match status" value="1"/>
</dbReference>
<protein>
    <submittedName>
        <fullName evidence="2">NAD(P)-dependent dehydrogenase (Short-subunit alcohol dehydrogenase family)</fullName>
    </submittedName>
</protein>
<dbReference type="PRINTS" id="PR00081">
    <property type="entry name" value="GDHRDH"/>
</dbReference>
<name>A0AAE3XN80_9BACT</name>
<dbReference type="InterPro" id="IPR002347">
    <property type="entry name" value="SDR_fam"/>
</dbReference>
<evidence type="ECO:0000313" key="2">
    <source>
        <dbReference type="EMBL" id="MDR6238159.1"/>
    </source>
</evidence>
<comment type="similarity">
    <text evidence="1">Belongs to the short-chain dehydrogenases/reductases (SDR) family.</text>
</comment>
<proteinExistence type="inferred from homology"/>
<comment type="caution">
    <text evidence="2">The sequence shown here is derived from an EMBL/GenBank/DDBJ whole genome shotgun (WGS) entry which is preliminary data.</text>
</comment>
<sequence>MKVTKHYALITGASMGLGKAAAESVAHRGYEVIGIARNMPEWEFPGSFYTCDLSNREESLSVFKTIKENYPVDCVFNNVGIVNPASVEELKWEDFMKTIELTVRTAVDAVQTFLPVMKEQHWGRIVNMSSIAANGIANRSSYSSSKAVMISLAKTWALELSKYNITVNAVAPGVIETPFFRKHNPEGSESEERYLKMIPGRKLGSPIHIGEAVAYLMSESAEYITGQTLFIDGGATIGGGTF</sequence>
<evidence type="ECO:0000256" key="1">
    <source>
        <dbReference type="ARBA" id="ARBA00006484"/>
    </source>
</evidence>
<dbReference type="EMBL" id="JAVDQD010000001">
    <property type="protein sequence ID" value="MDR6238159.1"/>
    <property type="molecule type" value="Genomic_DNA"/>
</dbReference>